<feature type="transmembrane region" description="Helical" evidence="1">
    <location>
        <begin position="407"/>
        <end position="426"/>
    </location>
</feature>
<dbReference type="EMBL" id="LVKK01000005">
    <property type="protein sequence ID" value="OAG44414.1"/>
    <property type="molecule type" value="Genomic_DNA"/>
</dbReference>
<dbReference type="Proteomes" id="UP000077002">
    <property type="component" value="Unassembled WGS sequence"/>
</dbReference>
<evidence type="ECO:0000313" key="3">
    <source>
        <dbReference type="Proteomes" id="UP000077002"/>
    </source>
</evidence>
<keyword evidence="1" id="KW-0472">Membrane</keyword>
<dbReference type="OrthoDB" id="417697at2759"/>
<keyword evidence="1" id="KW-0812">Transmembrane</keyword>
<dbReference type="SUPFAM" id="SSF53335">
    <property type="entry name" value="S-adenosyl-L-methionine-dependent methyltransferases"/>
    <property type="match status" value="1"/>
</dbReference>
<feature type="transmembrane region" description="Helical" evidence="1">
    <location>
        <begin position="470"/>
        <end position="488"/>
    </location>
</feature>
<evidence type="ECO:0000313" key="2">
    <source>
        <dbReference type="EMBL" id="OAG44414.1"/>
    </source>
</evidence>
<dbReference type="AlphaFoldDB" id="A0A177FJD8"/>
<organism evidence="2 3">
    <name type="scientific">Fonsecaea monophora</name>
    <dbReference type="NCBI Taxonomy" id="254056"/>
    <lineage>
        <taxon>Eukaryota</taxon>
        <taxon>Fungi</taxon>
        <taxon>Dikarya</taxon>
        <taxon>Ascomycota</taxon>
        <taxon>Pezizomycotina</taxon>
        <taxon>Eurotiomycetes</taxon>
        <taxon>Chaetothyriomycetidae</taxon>
        <taxon>Chaetothyriales</taxon>
        <taxon>Herpotrichiellaceae</taxon>
        <taxon>Fonsecaea</taxon>
    </lineage>
</organism>
<gene>
    <name evidence="2" type="ORF">AYO21_01410</name>
</gene>
<evidence type="ECO:0008006" key="4">
    <source>
        <dbReference type="Google" id="ProtNLM"/>
    </source>
</evidence>
<comment type="caution">
    <text evidence="2">The sequence shown here is derived from an EMBL/GenBank/DDBJ whole genome shotgun (WGS) entry which is preliminary data.</text>
</comment>
<dbReference type="CDD" id="cd02440">
    <property type="entry name" value="AdoMet_MTases"/>
    <property type="match status" value="1"/>
</dbReference>
<dbReference type="Gene3D" id="3.40.50.150">
    <property type="entry name" value="Vaccinia Virus protein VP39"/>
    <property type="match status" value="1"/>
</dbReference>
<accession>A0A177FJD8</accession>
<reference evidence="2 3" key="1">
    <citation type="submission" date="2016-03" db="EMBL/GenBank/DDBJ databases">
        <title>Draft genome sequence of the Fonsecaea monophora CBS 269.37.</title>
        <authorList>
            <person name="Bombassaro A."/>
            <person name="Vinicius W.A."/>
            <person name="De Hoog S."/>
            <person name="Sun J."/>
            <person name="Souza E.M."/>
            <person name="Raittz R.T."/>
            <person name="Costa F."/>
            <person name="Leao A.C."/>
            <person name="Tadra-Sfeir M.Z."/>
            <person name="Baura V."/>
            <person name="Balsanelli E."/>
            <person name="Pedrosa F.O."/>
            <person name="Moreno L.F."/>
            <person name="Steffens M.B."/>
            <person name="Xi L."/>
            <person name="Bocca A.L."/>
            <person name="Felipe M.S."/>
            <person name="Teixeira M."/>
            <person name="Telles Filho F.Q."/>
            <person name="Azevedo C.M."/>
            <person name="Gomes R."/>
            <person name="Vicente V.A."/>
        </authorList>
    </citation>
    <scope>NUCLEOTIDE SEQUENCE [LARGE SCALE GENOMIC DNA]</scope>
    <source>
        <strain evidence="2 3">CBS 269.37</strain>
    </source>
</reference>
<dbReference type="InterPro" id="IPR029063">
    <property type="entry name" value="SAM-dependent_MTases_sf"/>
</dbReference>
<dbReference type="PANTHER" id="PTHR43591:SF110">
    <property type="entry name" value="RHODANESE DOMAIN-CONTAINING PROTEIN"/>
    <property type="match status" value="1"/>
</dbReference>
<feature type="transmembrane region" description="Helical" evidence="1">
    <location>
        <begin position="438"/>
        <end position="458"/>
    </location>
</feature>
<keyword evidence="3" id="KW-1185">Reference proteome</keyword>
<proteinExistence type="predicted"/>
<dbReference type="GeneID" id="34596589"/>
<sequence>MLLEEADVVEHILSKNPFERNKMLTSQHLLDISYPRPQQILSSNMVVGNDEYSIWRTAPDALRLCYQHFLWHEVNKSNIHPSIDLSDKPDLRIAELAAGHCLWAMQVAEEYPHAQVEASDISLGLVPPKPDLPPNLSVTKWSFFDPVPEHWKGAFDLVHIRLVIQVFGGNQDPRAVLEKFVSMLKPGGYLQWDEYDYFDADKNNVYSANDPTRIPNPEVTHNSSTQLWKIMMNTFQWPTEHFDRLPRYYADAGLKNVVADSKRPPPSIFRGFYEHWYALVAQLIPVLEARDMEASQDARQLLAQMKKDAVVDGVYSAHITKFMVGKKPGSKQYQPHRVVSTEDLLSVQRGDYGRNISANLLFTIGRAVTGPLQYPLIASRPLSRLGVPPPPTGTADITWFGREFRRLPFLVALMSATLSAKHILWINLMAREHLTMKFATFAIVSDFLYESVNSPIFTAVSINPMFSECLLYTGFSIFMASGALGLLVELQRMAFKA</sequence>
<dbReference type="RefSeq" id="XP_022516366.1">
    <property type="nucleotide sequence ID" value="XM_022651393.1"/>
</dbReference>
<protein>
    <recommendedName>
        <fullName evidence="4">Methyltransferase domain-containing protein</fullName>
    </recommendedName>
</protein>
<evidence type="ECO:0000256" key="1">
    <source>
        <dbReference type="SAM" id="Phobius"/>
    </source>
</evidence>
<name>A0A177FJD8_9EURO</name>
<keyword evidence="1" id="KW-1133">Transmembrane helix</keyword>
<dbReference type="PANTHER" id="PTHR43591">
    <property type="entry name" value="METHYLTRANSFERASE"/>
    <property type="match status" value="1"/>
</dbReference>